<keyword evidence="2" id="KW-1185">Reference proteome</keyword>
<gene>
    <name evidence="1" type="ORF">GCM10009111_01080</name>
</gene>
<reference evidence="1 2" key="1">
    <citation type="journal article" date="2019" name="Int. J. Syst. Evol. Microbiol.">
        <title>The Global Catalogue of Microorganisms (GCM) 10K type strain sequencing project: providing services to taxonomists for standard genome sequencing and annotation.</title>
        <authorList>
            <consortium name="The Broad Institute Genomics Platform"/>
            <consortium name="The Broad Institute Genome Sequencing Center for Infectious Disease"/>
            <person name="Wu L."/>
            <person name="Ma J."/>
        </authorList>
    </citation>
    <scope>NUCLEOTIDE SEQUENCE [LARGE SCALE GENOMIC DNA]</scope>
    <source>
        <strain evidence="1 2">JCM 15608</strain>
    </source>
</reference>
<name>A0ABN1L265_9GAMM</name>
<organism evidence="1 2">
    <name type="scientific">Colwellia asteriadis</name>
    <dbReference type="NCBI Taxonomy" id="517723"/>
    <lineage>
        <taxon>Bacteria</taxon>
        <taxon>Pseudomonadati</taxon>
        <taxon>Pseudomonadota</taxon>
        <taxon>Gammaproteobacteria</taxon>
        <taxon>Alteromonadales</taxon>
        <taxon>Colwelliaceae</taxon>
        <taxon>Colwellia</taxon>
    </lineage>
</organism>
<comment type="caution">
    <text evidence="1">The sequence shown here is derived from an EMBL/GenBank/DDBJ whole genome shotgun (WGS) entry which is preliminary data.</text>
</comment>
<proteinExistence type="predicted"/>
<protein>
    <submittedName>
        <fullName evidence="1">Uncharacterized protein</fullName>
    </submittedName>
</protein>
<evidence type="ECO:0000313" key="2">
    <source>
        <dbReference type="Proteomes" id="UP001500021"/>
    </source>
</evidence>
<sequence>MSTSQTMPMQVNNINPMCVPTIDFVFLYQVDPNTENFKSEQLILVNKQSNWQLTMPVSRVMPKGNWVVMKFKDIPCSGNFDLLQDPNDGQPAYYIFDNVPYSELNNQTPTTAPMPEITEE</sequence>
<dbReference type="EMBL" id="BAAAFA010000001">
    <property type="protein sequence ID" value="GAA0810353.1"/>
    <property type="molecule type" value="Genomic_DNA"/>
</dbReference>
<evidence type="ECO:0000313" key="1">
    <source>
        <dbReference type="EMBL" id="GAA0810353.1"/>
    </source>
</evidence>
<dbReference type="RefSeq" id="WP_343813666.1">
    <property type="nucleotide sequence ID" value="NZ_BAAAFA010000001.1"/>
</dbReference>
<accession>A0ABN1L265</accession>
<dbReference type="Proteomes" id="UP001500021">
    <property type="component" value="Unassembled WGS sequence"/>
</dbReference>